<evidence type="ECO:0008006" key="3">
    <source>
        <dbReference type="Google" id="ProtNLM"/>
    </source>
</evidence>
<proteinExistence type="predicted"/>
<gene>
    <name evidence="1" type="ORF">CINCED_3A005285</name>
</gene>
<keyword evidence="2" id="KW-1185">Reference proteome</keyword>
<dbReference type="AlphaFoldDB" id="A0A5E4NM63"/>
<accession>A0A5E4NM63</accession>
<dbReference type="EMBL" id="CABPRJ010001964">
    <property type="protein sequence ID" value="VVC42590.1"/>
    <property type="molecule type" value="Genomic_DNA"/>
</dbReference>
<organism evidence="1 2">
    <name type="scientific">Cinara cedri</name>
    <dbReference type="NCBI Taxonomy" id="506608"/>
    <lineage>
        <taxon>Eukaryota</taxon>
        <taxon>Metazoa</taxon>
        <taxon>Ecdysozoa</taxon>
        <taxon>Arthropoda</taxon>
        <taxon>Hexapoda</taxon>
        <taxon>Insecta</taxon>
        <taxon>Pterygota</taxon>
        <taxon>Neoptera</taxon>
        <taxon>Paraneoptera</taxon>
        <taxon>Hemiptera</taxon>
        <taxon>Sternorrhyncha</taxon>
        <taxon>Aphidomorpha</taxon>
        <taxon>Aphidoidea</taxon>
        <taxon>Aphididae</taxon>
        <taxon>Lachninae</taxon>
        <taxon>Cinara</taxon>
    </lineage>
</organism>
<evidence type="ECO:0000313" key="1">
    <source>
        <dbReference type="EMBL" id="VVC42590.1"/>
    </source>
</evidence>
<dbReference type="Proteomes" id="UP000325440">
    <property type="component" value="Unassembled WGS sequence"/>
</dbReference>
<reference evidence="1 2" key="1">
    <citation type="submission" date="2019-08" db="EMBL/GenBank/DDBJ databases">
        <authorList>
            <person name="Alioto T."/>
            <person name="Alioto T."/>
            <person name="Gomez Garrido J."/>
        </authorList>
    </citation>
    <scope>NUCLEOTIDE SEQUENCE [LARGE SCALE GENOMIC DNA]</scope>
</reference>
<sequence>MNCAIVDETTAVVMENLCILESNYDFSLNHLRKDNAKVKYAMYASFESIRSTCALFHEKKQNRPPDLSLANLLCRLSYRASESVAGNERSFTKLKLAKNHLRNSQENFKLNNLMLLSSEKDFVDRISLNEILCFIKRHKIL</sequence>
<protein>
    <recommendedName>
        <fullName evidence="3">HAT C-terminal dimerisation domain-containing protein</fullName>
    </recommendedName>
</protein>
<evidence type="ECO:0000313" key="2">
    <source>
        <dbReference type="Proteomes" id="UP000325440"/>
    </source>
</evidence>
<name>A0A5E4NM63_9HEMI</name>